<dbReference type="Gene3D" id="1.20.1250.20">
    <property type="entry name" value="MFS general substrate transporter like domains"/>
    <property type="match status" value="1"/>
</dbReference>
<dbReference type="EMBL" id="CP034235">
    <property type="protein sequence ID" value="QGQ98137.1"/>
    <property type="molecule type" value="Genomic_DNA"/>
</dbReference>
<dbReference type="SUPFAM" id="SSF103473">
    <property type="entry name" value="MFS general substrate transporter"/>
    <property type="match status" value="1"/>
</dbReference>
<feature type="transmembrane region" description="Helical" evidence="1">
    <location>
        <begin position="165"/>
        <end position="188"/>
    </location>
</feature>
<keyword evidence="1" id="KW-1133">Transmembrane helix</keyword>
<feature type="transmembrane region" description="Helical" evidence="1">
    <location>
        <begin position="272"/>
        <end position="289"/>
    </location>
</feature>
<evidence type="ECO:0000256" key="1">
    <source>
        <dbReference type="SAM" id="Phobius"/>
    </source>
</evidence>
<gene>
    <name evidence="2" type="ORF">EHS13_26240</name>
</gene>
<organism evidence="2 3">
    <name type="scientific">Paenibacillus psychroresistens</name>
    <dbReference type="NCBI Taxonomy" id="1778678"/>
    <lineage>
        <taxon>Bacteria</taxon>
        <taxon>Bacillati</taxon>
        <taxon>Bacillota</taxon>
        <taxon>Bacilli</taxon>
        <taxon>Bacillales</taxon>
        <taxon>Paenibacillaceae</taxon>
        <taxon>Paenibacillus</taxon>
    </lineage>
</organism>
<name>A0A6B8RQL7_9BACL</name>
<dbReference type="RefSeq" id="WP_155703236.1">
    <property type="nucleotide sequence ID" value="NZ_CP034235.1"/>
</dbReference>
<keyword evidence="1" id="KW-0812">Transmembrane</keyword>
<feature type="transmembrane region" description="Helical" evidence="1">
    <location>
        <begin position="333"/>
        <end position="354"/>
    </location>
</feature>
<keyword evidence="1" id="KW-0472">Membrane</keyword>
<feature type="transmembrane region" description="Helical" evidence="1">
    <location>
        <begin position="360"/>
        <end position="379"/>
    </location>
</feature>
<feature type="transmembrane region" description="Helical" evidence="1">
    <location>
        <begin position="136"/>
        <end position="159"/>
    </location>
</feature>
<dbReference type="AlphaFoldDB" id="A0A6B8RQL7"/>
<feature type="transmembrane region" description="Helical" evidence="1">
    <location>
        <begin position="71"/>
        <end position="90"/>
    </location>
</feature>
<proteinExistence type="predicted"/>
<keyword evidence="3" id="KW-1185">Reference proteome</keyword>
<feature type="transmembrane region" description="Helical" evidence="1">
    <location>
        <begin position="242"/>
        <end position="260"/>
    </location>
</feature>
<dbReference type="Proteomes" id="UP000426246">
    <property type="component" value="Chromosome"/>
</dbReference>
<accession>A0A6B8RQL7</accession>
<feature type="transmembrane region" description="Helical" evidence="1">
    <location>
        <begin position="96"/>
        <end position="115"/>
    </location>
</feature>
<reference evidence="3" key="1">
    <citation type="submission" date="2018-11" db="EMBL/GenBank/DDBJ databases">
        <title>Complete genome sequence of Paenibacillus sp. ML311-T8.</title>
        <authorList>
            <person name="Nam Y.-D."/>
            <person name="Kang J."/>
            <person name="Chung W.-H."/>
            <person name="Park Y.S."/>
        </authorList>
    </citation>
    <scope>NUCLEOTIDE SEQUENCE [LARGE SCALE GENOMIC DNA]</scope>
    <source>
        <strain evidence="3">ML311-T8</strain>
    </source>
</reference>
<dbReference type="KEGG" id="ppsc:EHS13_26240"/>
<sequence>MKVSQEVRGILLMNASSNIIFNFIGIFVNLYIWEHGRSIFDVTWFNLILFCTWSFSFAFGAKLLTRYSTKLLIRIIAICGAITFLLLTFLQLDNRLLWIAIIAIPIGIMWGFYAIAQNTSLSYLGKGEDFAAYFSLASLIGQAVSILNPIFFAVVIKLIGYSGSFLLMFLFVTLLMIVSFYIPNITISGEKEPLFTKFRIGQVFTYSQIRWILPSCLAAGIFLQFQGLFALLFTFSVSENKLIIALLNVGYACVTICAMLLKRKLQASDSKVLTYGMIFISVGFLITLYPIAPILVFSNLLTTIGMYYFATIWNTRQFSLIVKHTKMEQVRILIWREWFLNIARIAMLLLILTVKDFHGVIFIILMAFALFCALIIPYFSNRSETRVE</sequence>
<feature type="transmembrane region" description="Helical" evidence="1">
    <location>
        <begin position="44"/>
        <end position="64"/>
    </location>
</feature>
<dbReference type="InterPro" id="IPR036259">
    <property type="entry name" value="MFS_trans_sf"/>
</dbReference>
<evidence type="ECO:0000313" key="2">
    <source>
        <dbReference type="EMBL" id="QGQ98137.1"/>
    </source>
</evidence>
<dbReference type="OrthoDB" id="2371185at2"/>
<feature type="transmembrane region" description="Helical" evidence="1">
    <location>
        <begin position="12"/>
        <end position="32"/>
    </location>
</feature>
<evidence type="ECO:0000313" key="3">
    <source>
        <dbReference type="Proteomes" id="UP000426246"/>
    </source>
</evidence>
<protein>
    <submittedName>
        <fullName evidence="2">MFS transporter</fullName>
    </submittedName>
</protein>
<feature type="transmembrane region" description="Helical" evidence="1">
    <location>
        <begin position="209"/>
        <end position="236"/>
    </location>
</feature>